<evidence type="ECO:0000256" key="4">
    <source>
        <dbReference type="ARBA" id="ARBA00022707"/>
    </source>
</evidence>
<dbReference type="Pfam" id="PF13499">
    <property type="entry name" value="EF-hand_7"/>
    <property type="match status" value="1"/>
</dbReference>
<keyword evidence="8" id="KW-0449">Lipoprotein</keyword>
<keyword evidence="4" id="KW-0519">Myristate</keyword>
<organism evidence="11 12">
    <name type="scientific">Bos indicus x Bos taurus</name>
    <name type="common">Hybrid cattle</name>
    <dbReference type="NCBI Taxonomy" id="30522"/>
    <lineage>
        <taxon>Eukaryota</taxon>
        <taxon>Metazoa</taxon>
        <taxon>Chordata</taxon>
        <taxon>Craniata</taxon>
        <taxon>Vertebrata</taxon>
        <taxon>Euteleostomi</taxon>
        <taxon>Mammalia</taxon>
        <taxon>Eutheria</taxon>
        <taxon>Laurasiatheria</taxon>
        <taxon>Artiodactyla</taxon>
        <taxon>Ruminantia</taxon>
        <taxon>Pecora</taxon>
        <taxon>Bovidae</taxon>
        <taxon>Bovinae</taxon>
        <taxon>Bos</taxon>
    </lineage>
</organism>
<feature type="domain" description="EF-hand" evidence="10">
    <location>
        <begin position="248"/>
        <end position="283"/>
    </location>
</feature>
<protein>
    <recommendedName>
        <fullName evidence="3">Visinin-like protein 1</fullName>
    </recommendedName>
</protein>
<reference evidence="11" key="3">
    <citation type="submission" date="2025-09" db="UniProtKB">
        <authorList>
            <consortium name="Ensembl"/>
        </authorList>
    </citation>
    <scope>IDENTIFICATION</scope>
</reference>
<dbReference type="PROSITE" id="PS50222">
    <property type="entry name" value="EF_HAND_2"/>
    <property type="match status" value="2"/>
</dbReference>
<dbReference type="InterPro" id="IPR002048">
    <property type="entry name" value="EF_hand_dom"/>
</dbReference>
<proteinExistence type="inferred from homology"/>
<dbReference type="SMART" id="SM00054">
    <property type="entry name" value="EFh"/>
    <property type="match status" value="2"/>
</dbReference>
<dbReference type="Proteomes" id="UP000314981">
    <property type="component" value="Chromosome 11"/>
</dbReference>
<evidence type="ECO:0000256" key="6">
    <source>
        <dbReference type="ARBA" id="ARBA00022737"/>
    </source>
</evidence>
<dbReference type="PANTHER" id="PTHR23055:SF101">
    <property type="entry name" value="VISININ-LIKE PROTEIN 1"/>
    <property type="match status" value="1"/>
</dbReference>
<keyword evidence="6" id="KW-0677">Repeat</keyword>
<evidence type="ECO:0000256" key="2">
    <source>
        <dbReference type="ARBA" id="ARBA00006049"/>
    </source>
</evidence>
<evidence type="ECO:0000256" key="9">
    <source>
        <dbReference type="SAM" id="MobiDB-lite"/>
    </source>
</evidence>
<dbReference type="FunFam" id="1.10.238.10:FF:000009">
    <property type="entry name" value="Visinin-like protein 1"/>
    <property type="match status" value="1"/>
</dbReference>
<comment type="function">
    <text evidence="1">Regulates (in vitro) the inhibition of rhodopsin phosphorylation in a calcium-dependent manner.</text>
</comment>
<dbReference type="AlphaFoldDB" id="A0A4W2EIE1"/>
<dbReference type="InterPro" id="IPR028846">
    <property type="entry name" value="Recoverin"/>
</dbReference>
<accession>A0A4W2EIE1</accession>
<evidence type="ECO:0000256" key="7">
    <source>
        <dbReference type="ARBA" id="ARBA00022837"/>
    </source>
</evidence>
<dbReference type="CDD" id="cd00051">
    <property type="entry name" value="EFh"/>
    <property type="match status" value="1"/>
</dbReference>
<sequence length="293" mass="33320">MPGCFWSPAPAPFELGCGAGGGRREEGKGEGVPGEAAARAPAHPAPGTLGFLWDSQSAAETYRSVLRRRLGLQGAIQEGFKQPRAPLEKKKRARENHTQRRLNRLSFSLSDREQRYNCRMGKQNSKLAPEVMEDLVKSTEFNEHELKQWYKGFLKDCPSGRLNLEEFQQLYVKFFPYGDGTIDFREFICALSITSRGSFEQKLNWAFNMYDLDGDGKITRVEMLEIIEAIYKMVGTVIMMKMNEDGLTPEQRVDKIFSKMDKNKDDQITLDEFKEAAKSDPSIVLLLQCDIQK</sequence>
<name>A0A4W2EIE1_BOBOX</name>
<dbReference type="PRINTS" id="PR00450">
    <property type="entry name" value="RECOVERIN"/>
</dbReference>
<evidence type="ECO:0000259" key="10">
    <source>
        <dbReference type="PROSITE" id="PS50222"/>
    </source>
</evidence>
<keyword evidence="5" id="KW-0479">Metal-binding</keyword>
<evidence type="ECO:0000256" key="5">
    <source>
        <dbReference type="ARBA" id="ARBA00022723"/>
    </source>
</evidence>
<dbReference type="GO" id="GO:0005509">
    <property type="term" value="F:calcium ion binding"/>
    <property type="evidence" value="ECO:0007669"/>
    <property type="project" value="InterPro"/>
</dbReference>
<reference evidence="11" key="2">
    <citation type="submission" date="2025-08" db="UniProtKB">
        <authorList>
            <consortium name="Ensembl"/>
        </authorList>
    </citation>
    <scope>IDENTIFICATION</scope>
</reference>
<comment type="similarity">
    <text evidence="2">Belongs to the recoverin family.</text>
</comment>
<keyword evidence="7" id="KW-0106">Calcium</keyword>
<feature type="domain" description="EF-hand" evidence="10">
    <location>
        <begin position="198"/>
        <end position="233"/>
    </location>
</feature>
<dbReference type="InterPro" id="IPR011992">
    <property type="entry name" value="EF-hand-dom_pair"/>
</dbReference>
<evidence type="ECO:0000313" key="12">
    <source>
        <dbReference type="Proteomes" id="UP000314981"/>
    </source>
</evidence>
<dbReference type="Gene3D" id="1.10.238.10">
    <property type="entry name" value="EF-hand"/>
    <property type="match status" value="1"/>
</dbReference>
<dbReference type="SUPFAM" id="SSF47473">
    <property type="entry name" value="EF-hand"/>
    <property type="match status" value="1"/>
</dbReference>
<evidence type="ECO:0000256" key="1">
    <source>
        <dbReference type="ARBA" id="ARBA00002143"/>
    </source>
</evidence>
<feature type="region of interest" description="Disordered" evidence="9">
    <location>
        <begin position="16"/>
        <end position="41"/>
    </location>
</feature>
<reference evidence="11 12" key="1">
    <citation type="submission" date="2018-11" db="EMBL/GenBank/DDBJ databases">
        <title>Haplotype-resolved cattle genomes.</title>
        <authorList>
            <person name="Low W.Y."/>
            <person name="Tearle R."/>
            <person name="Bickhart D.M."/>
            <person name="Rosen B.D."/>
            <person name="Koren S."/>
            <person name="Rhie A."/>
            <person name="Hiendleder S."/>
            <person name="Phillippy A.M."/>
            <person name="Smith T.P.L."/>
            <person name="Williams J.L."/>
        </authorList>
    </citation>
    <scope>NUCLEOTIDE SEQUENCE [LARGE SCALE GENOMIC DNA]</scope>
</reference>
<dbReference type="PROSITE" id="PS00018">
    <property type="entry name" value="EF_HAND_1"/>
    <property type="match status" value="2"/>
</dbReference>
<dbReference type="STRING" id="30522.A0A4W2EIE1"/>
<dbReference type="Ensembl" id="ENSBIXT00000029772.1">
    <property type="protein sequence ID" value="ENSBIXP00000037722.1"/>
    <property type="gene ID" value="ENSBIXG00000007205.1"/>
</dbReference>
<evidence type="ECO:0000256" key="8">
    <source>
        <dbReference type="ARBA" id="ARBA00023288"/>
    </source>
</evidence>
<evidence type="ECO:0000256" key="3">
    <source>
        <dbReference type="ARBA" id="ARBA00018066"/>
    </source>
</evidence>
<keyword evidence="12" id="KW-1185">Reference proteome</keyword>
<dbReference type="PANTHER" id="PTHR23055">
    <property type="entry name" value="CALCIUM BINDING PROTEINS"/>
    <property type="match status" value="1"/>
</dbReference>
<dbReference type="InterPro" id="IPR018247">
    <property type="entry name" value="EF_Hand_1_Ca_BS"/>
</dbReference>
<evidence type="ECO:0000313" key="11">
    <source>
        <dbReference type="Ensembl" id="ENSBIXP00000037722.1"/>
    </source>
</evidence>